<dbReference type="AlphaFoldDB" id="A0A2N5VYE4"/>
<gene>
    <name evidence="2" type="ORF">PCANC_02729</name>
</gene>
<name>A0A2N5VYE4_9BASI</name>
<keyword evidence="3" id="KW-1185">Reference proteome</keyword>
<feature type="region of interest" description="Disordered" evidence="1">
    <location>
        <begin position="27"/>
        <end position="66"/>
    </location>
</feature>
<dbReference type="EMBL" id="PGCJ01000038">
    <property type="protein sequence ID" value="PLW55008.1"/>
    <property type="molecule type" value="Genomic_DNA"/>
</dbReference>
<protein>
    <submittedName>
        <fullName evidence="2">Uncharacterized protein</fullName>
    </submittedName>
</protein>
<organism evidence="2 3">
    <name type="scientific">Puccinia coronata f. sp. avenae</name>
    <dbReference type="NCBI Taxonomy" id="200324"/>
    <lineage>
        <taxon>Eukaryota</taxon>
        <taxon>Fungi</taxon>
        <taxon>Dikarya</taxon>
        <taxon>Basidiomycota</taxon>
        <taxon>Pucciniomycotina</taxon>
        <taxon>Pucciniomycetes</taxon>
        <taxon>Pucciniales</taxon>
        <taxon>Pucciniaceae</taxon>
        <taxon>Puccinia</taxon>
    </lineage>
</organism>
<comment type="caution">
    <text evidence="2">The sequence shown here is derived from an EMBL/GenBank/DDBJ whole genome shotgun (WGS) entry which is preliminary data.</text>
</comment>
<reference evidence="2 3" key="1">
    <citation type="submission" date="2017-11" db="EMBL/GenBank/DDBJ databases">
        <title>De novo assembly and phasing of dikaryotic genomes from two isolates of Puccinia coronata f. sp. avenae, the causal agent of oat crown rust.</title>
        <authorList>
            <person name="Miller M.E."/>
            <person name="Zhang Y."/>
            <person name="Omidvar V."/>
            <person name="Sperschneider J."/>
            <person name="Schwessinger B."/>
            <person name="Raley C."/>
            <person name="Palmer J.M."/>
            <person name="Garnica D."/>
            <person name="Upadhyaya N."/>
            <person name="Rathjen J."/>
            <person name="Taylor J.M."/>
            <person name="Park R.F."/>
            <person name="Dodds P.N."/>
            <person name="Hirsch C.D."/>
            <person name="Kianian S.F."/>
            <person name="Figueroa M."/>
        </authorList>
    </citation>
    <scope>NUCLEOTIDE SEQUENCE [LARGE SCALE GENOMIC DNA]</scope>
    <source>
        <strain evidence="2">12NC29</strain>
    </source>
</reference>
<feature type="compositionally biased region" description="Polar residues" evidence="1">
    <location>
        <begin position="32"/>
        <end position="66"/>
    </location>
</feature>
<dbReference type="Proteomes" id="UP000235388">
    <property type="component" value="Unassembled WGS sequence"/>
</dbReference>
<proteinExistence type="predicted"/>
<accession>A0A2N5VYE4</accession>
<evidence type="ECO:0000256" key="1">
    <source>
        <dbReference type="SAM" id="MobiDB-lite"/>
    </source>
</evidence>
<sequence>MACSSPVRGHFDQPVRVETPFDLPLHVPVTPPSISSRTLKTRSTPSEGTSSRHYLKSRSTLADTGS</sequence>
<evidence type="ECO:0000313" key="2">
    <source>
        <dbReference type="EMBL" id="PLW55008.1"/>
    </source>
</evidence>
<evidence type="ECO:0000313" key="3">
    <source>
        <dbReference type="Proteomes" id="UP000235388"/>
    </source>
</evidence>